<feature type="domain" description="High-affinity branched-chain amino acid transport system permease LivHM N-terminal" evidence="7">
    <location>
        <begin position="18"/>
        <end position="110"/>
    </location>
</feature>
<comment type="subcellular location">
    <subcellularLocation>
        <location evidence="1">Cell membrane</location>
        <topology evidence="1">Multi-pass membrane protein</topology>
    </subcellularLocation>
</comment>
<dbReference type="Pfam" id="PF02653">
    <property type="entry name" value="BPD_transp_2"/>
    <property type="match status" value="1"/>
</dbReference>
<dbReference type="Proteomes" id="UP000197153">
    <property type="component" value="Chromosome 1"/>
</dbReference>
<evidence type="ECO:0000313" key="9">
    <source>
        <dbReference type="Proteomes" id="UP000197153"/>
    </source>
</evidence>
<feature type="transmembrane region" description="Helical" evidence="6">
    <location>
        <begin position="171"/>
        <end position="192"/>
    </location>
</feature>
<dbReference type="PANTHER" id="PTHR30482">
    <property type="entry name" value="HIGH-AFFINITY BRANCHED-CHAIN AMINO ACID TRANSPORT SYSTEM PERMEASE"/>
    <property type="match status" value="1"/>
</dbReference>
<dbReference type="GO" id="GO:0005886">
    <property type="term" value="C:plasma membrane"/>
    <property type="evidence" value="ECO:0007669"/>
    <property type="project" value="UniProtKB-SubCell"/>
</dbReference>
<evidence type="ECO:0000259" key="7">
    <source>
        <dbReference type="Pfam" id="PF11862"/>
    </source>
</evidence>
<dbReference type="InterPro" id="IPR021807">
    <property type="entry name" value="LivHM_N"/>
</dbReference>
<feature type="transmembrane region" description="Helical" evidence="6">
    <location>
        <begin position="54"/>
        <end position="79"/>
    </location>
</feature>
<keyword evidence="9" id="KW-1185">Reference proteome</keyword>
<feature type="transmembrane region" description="Helical" evidence="6">
    <location>
        <begin position="323"/>
        <end position="342"/>
    </location>
</feature>
<keyword evidence="5 6" id="KW-0472">Membrane</keyword>
<feature type="transmembrane region" description="Helical" evidence="6">
    <location>
        <begin position="130"/>
        <end position="159"/>
    </location>
</feature>
<feature type="transmembrane region" description="Helical" evidence="6">
    <location>
        <begin position="22"/>
        <end position="42"/>
    </location>
</feature>
<gene>
    <name evidence="8" type="ORF">Y958_09695</name>
</gene>
<feature type="transmembrane region" description="Helical" evidence="6">
    <location>
        <begin position="272"/>
        <end position="290"/>
    </location>
</feature>
<organism evidence="8 9">
    <name type="scientific">Nitrospirillum viridazoti CBAmc</name>
    <dbReference type="NCBI Taxonomy" id="1441467"/>
    <lineage>
        <taxon>Bacteria</taxon>
        <taxon>Pseudomonadati</taxon>
        <taxon>Pseudomonadota</taxon>
        <taxon>Alphaproteobacteria</taxon>
        <taxon>Rhodospirillales</taxon>
        <taxon>Azospirillaceae</taxon>
        <taxon>Nitrospirillum</taxon>
        <taxon>Nitrospirillum viridazoti</taxon>
    </lineage>
</organism>
<dbReference type="NCBIfam" id="NF008450">
    <property type="entry name" value="PRK11301.1"/>
    <property type="match status" value="1"/>
</dbReference>
<sequence length="437" mass="45815">MAAPIPSPTGPAMPFVHRLREAVIAGLVAMALAVPFLGLRTVNLDQGLVVQANLAYVPLAGAVVFLGRLILGLLAAPLAKAAAPLATWRPPAGAQRLRPWGGPLLVLAAAALPFLPFANRYVIDLGTTALIYILLATGLNITVGLAGLLDLGFAAFYAIGAYTCALTTTQLHWGFWPALAAGGLASSLFAVLLSLPILRLRGDYLAIVTLGFGEITRIVILNWQGLTGGPNGVSGIARPTLFSLTFDRRAPAGGHTFSEVTGIAYAPEHRLIFLYLIILALTALAAYTVARLRRLPIGRAWEALREDEIACRSLGINPTMVKVSAYATGALMGGLAGCFFAARQGFVSPESFGFMESATILAIVVLGGMGSQAGVIIAALFIVVLPELARGFADYRMLAFGLAMILIMIWKPGGLLSGRLPTIRLSNAKPKPVAEAA</sequence>
<dbReference type="PANTHER" id="PTHR30482:SF20">
    <property type="entry name" value="HIGH-AFFINITY BRANCHED-CHAIN AMINO ACID TRANSPORT SYSTEM PERMEASE PROTEIN LIVM"/>
    <property type="match status" value="1"/>
</dbReference>
<evidence type="ECO:0000256" key="3">
    <source>
        <dbReference type="ARBA" id="ARBA00022692"/>
    </source>
</evidence>
<dbReference type="EMBL" id="CP022110">
    <property type="protein sequence ID" value="ASG21067.1"/>
    <property type="molecule type" value="Genomic_DNA"/>
</dbReference>
<evidence type="ECO:0000256" key="2">
    <source>
        <dbReference type="ARBA" id="ARBA00022475"/>
    </source>
</evidence>
<accession>A0A248JQT2</accession>
<dbReference type="AlphaFoldDB" id="A0A248JQT2"/>
<dbReference type="InterPro" id="IPR001851">
    <property type="entry name" value="ABC_transp_permease"/>
</dbReference>
<keyword evidence="3 6" id="KW-0812">Transmembrane</keyword>
<dbReference type="GO" id="GO:0015658">
    <property type="term" value="F:branched-chain amino acid transmembrane transporter activity"/>
    <property type="evidence" value="ECO:0007669"/>
    <property type="project" value="InterPro"/>
</dbReference>
<reference evidence="8 9" key="1">
    <citation type="submission" date="2017-06" db="EMBL/GenBank/DDBJ databases">
        <title>Complete genome sequence of Nitrospirillum amazonense strain CBAmC, an endophytic nitrogen-fixing and plant growth-promoting bacterium, isolated from sugarcane.</title>
        <authorList>
            <person name="Schwab S."/>
            <person name="dos Santos Teixeira K.R."/>
            <person name="Simoes Araujo J.L."/>
            <person name="Soares Vidal M."/>
            <person name="Borges de Freitas H.R."/>
            <person name="Rivello Crivelaro A.L."/>
            <person name="Bueno de Camargo Nunes A."/>
            <person name="dos Santos C.M."/>
            <person name="Palmeira da Silva Rosa D."/>
            <person name="da Silva Padilha D."/>
            <person name="da Silva E."/>
            <person name="Araujo Terra L."/>
            <person name="Soares Mendes V."/>
            <person name="Farinelli L."/>
            <person name="Magalhaes Cruz L."/>
            <person name="Baldani J.I."/>
        </authorList>
    </citation>
    <scope>NUCLEOTIDE SEQUENCE [LARGE SCALE GENOMIC DNA]</scope>
    <source>
        <strain evidence="8 9">CBAmC</strain>
    </source>
</reference>
<dbReference type="CDD" id="cd06581">
    <property type="entry name" value="TM_PBP1_LivM_like"/>
    <property type="match status" value="1"/>
</dbReference>
<evidence type="ECO:0000313" key="8">
    <source>
        <dbReference type="EMBL" id="ASG21067.1"/>
    </source>
</evidence>
<feature type="transmembrane region" description="Helical" evidence="6">
    <location>
        <begin position="397"/>
        <end position="416"/>
    </location>
</feature>
<protein>
    <submittedName>
        <fullName evidence="8">Branched-chain amino acid ABC transporter permease</fullName>
    </submittedName>
</protein>
<keyword evidence="2" id="KW-1003">Cell membrane</keyword>
<proteinExistence type="predicted"/>
<feature type="transmembrane region" description="Helical" evidence="6">
    <location>
        <begin position="362"/>
        <end position="385"/>
    </location>
</feature>
<keyword evidence="4 6" id="KW-1133">Transmembrane helix</keyword>
<evidence type="ECO:0000256" key="1">
    <source>
        <dbReference type="ARBA" id="ARBA00004651"/>
    </source>
</evidence>
<evidence type="ECO:0000256" key="6">
    <source>
        <dbReference type="SAM" id="Phobius"/>
    </source>
</evidence>
<evidence type="ECO:0000256" key="4">
    <source>
        <dbReference type="ARBA" id="ARBA00022989"/>
    </source>
</evidence>
<feature type="transmembrane region" description="Helical" evidence="6">
    <location>
        <begin position="99"/>
        <end position="118"/>
    </location>
</feature>
<dbReference type="KEGG" id="nao:Y958_09695"/>
<evidence type="ECO:0000256" key="5">
    <source>
        <dbReference type="ARBA" id="ARBA00023136"/>
    </source>
</evidence>
<name>A0A248JQT2_9PROT</name>
<dbReference type="Pfam" id="PF11862">
    <property type="entry name" value="DUF3382"/>
    <property type="match status" value="1"/>
</dbReference>
<dbReference type="RefSeq" id="WP_088871820.1">
    <property type="nucleotide sequence ID" value="NZ_CP022110.1"/>
</dbReference>
<dbReference type="InterPro" id="IPR043428">
    <property type="entry name" value="LivM-like"/>
</dbReference>